<sequence length="31" mass="3411">MSAICRHSVVFDLAARAYVVRAGGLYDNHFA</sequence>
<reference evidence="1 2" key="1">
    <citation type="submission" date="2014-11" db="EMBL/GenBank/DDBJ databases">
        <title>Symbiosis island explosion on the genome of extra-slow-growing strains of soybean bradyrhizobia with massive insertion sequences.</title>
        <authorList>
            <person name="Iida T."/>
            <person name="Minamisawa K."/>
        </authorList>
    </citation>
    <scope>NUCLEOTIDE SEQUENCE [LARGE SCALE GENOMIC DNA]</scope>
    <source>
        <strain evidence="1 2">NK6</strain>
    </source>
</reference>
<dbReference type="Proteomes" id="UP000063308">
    <property type="component" value="Chromosome"/>
</dbReference>
<dbReference type="EMBL" id="AP014685">
    <property type="protein sequence ID" value="BAR59735.1"/>
    <property type="molecule type" value="Genomic_DNA"/>
</dbReference>
<dbReference type="AlphaFoldDB" id="A0A0E3VVT8"/>
<accession>A0A0E3VVT8</accession>
<evidence type="ECO:0000313" key="2">
    <source>
        <dbReference type="Proteomes" id="UP000063308"/>
    </source>
</evidence>
<protein>
    <submittedName>
        <fullName evidence="1">Uncharacterized protein</fullName>
    </submittedName>
</protein>
<evidence type="ECO:0000313" key="1">
    <source>
        <dbReference type="EMBL" id="BAR59735.1"/>
    </source>
</evidence>
<gene>
    <name evidence="1" type="ORF">NK6_6584</name>
</gene>
<organism evidence="1 2">
    <name type="scientific">Bradyrhizobium diazoefficiens</name>
    <dbReference type="NCBI Taxonomy" id="1355477"/>
    <lineage>
        <taxon>Bacteria</taxon>
        <taxon>Pseudomonadati</taxon>
        <taxon>Pseudomonadota</taxon>
        <taxon>Alphaproteobacteria</taxon>
        <taxon>Hyphomicrobiales</taxon>
        <taxon>Nitrobacteraceae</taxon>
        <taxon>Bradyrhizobium</taxon>
    </lineage>
</organism>
<proteinExistence type="predicted"/>
<name>A0A0E3VVT8_9BRAD</name>